<feature type="domain" description="SEP" evidence="4">
    <location>
        <begin position="387"/>
        <end position="453"/>
    </location>
</feature>
<feature type="region of interest" description="Disordered" evidence="2">
    <location>
        <begin position="722"/>
        <end position="750"/>
    </location>
</feature>
<sequence length="1005" mass="114545">MGYRNGEPWTKVFGPVLAYLNSVSPNASTLRLWRDAKRQMAEEVKSWPFDFVHSENYPLSNQRGTIQGQFSIKDSYVSRLNIYGKFAFVGLAPVGEAGSWQTKSKGYQFWTKADRKGRFIIENVRAGNYSLYAWGIGFIGDYKYEQNITITPGSEMNVGPIVYEPPRNGPTLWEIGVPDRTAGEFYIPDPYPTLMNNLYVNPLQDRFRQYGLWDRYSDLYPENDLVYTIGLKVREFEKTKNERKIRRRSKLAMGDDDHKPPPTTEEIRQKMISSFTTEITSSSEQVAILILEAHQWDIAAAISAFRDAVVAAADAARPNVPSPIRLRSPRSPSRAFSPGDGNILSDSDEKENEDPMESDDVERDLSSLPRRLKFRSLSEILSVIPQEIPRTVTLYRNGYTFDDDNILWPLDDPQCAEFLEVVESLESPRALDSPGGKRRVLITLIRRQQEDFHDQDEAEKRNKRRIMMLTLVTVIVVIVALVWAFFKSLPWILRNFAGITLDFQFDGWNCLKNVVLHFNKAKKGSIPPPTLNVGAHDMAWLIRFWNMNYLPPLKIRTFSRWPRFGVPRIPRSGNLSMDRVMTEFMLRADVSPICINHKTLDPENPARGLTFNMSKLKFEMCLSRGNQVFTFDCVRQTLDPVYQGIDLHVPKAFIKKDHETVKMTRTSSQSGSTKSGSDGPEKHPDEGFLFSSDYFTIRRQAPKADPERMMVWKEEGKIYREKVDAKPTNEKDSESDQENSHSDPSDDDGFNVVIADNCQRIFVYGLKLLWNIENRDAVLAFVGGMSKAFQPPKPSPSRQYAQRKLLEGNQKSSEVEAPQDENPTSQAKEPVEVVSSPSKEPIKTENFASFPLEATNGSEEEGTRHFMVNVIEPQFNLHSEDVNGRFLLAAASGRVLARSFHSVVHVGYDMIEKAVQTENEPDKTPENDGTDMTWTRHEVSMMLEHVQAHVAPTDVDPGAGVQWLPKIRRSSLKAKRTGALLERVFMPCDMYFQYTRHKGVSPDLK</sequence>
<dbReference type="SUPFAM" id="SSF102848">
    <property type="entry name" value="NSFL1 (p97 ATPase) cofactor p47, SEP domain"/>
    <property type="match status" value="1"/>
</dbReference>
<name>A0A8S9ID10_BRACR</name>
<organism evidence="5 6">
    <name type="scientific">Brassica cretica</name>
    <name type="common">Mustard</name>
    <dbReference type="NCBI Taxonomy" id="69181"/>
    <lineage>
        <taxon>Eukaryota</taxon>
        <taxon>Viridiplantae</taxon>
        <taxon>Streptophyta</taxon>
        <taxon>Embryophyta</taxon>
        <taxon>Tracheophyta</taxon>
        <taxon>Spermatophyta</taxon>
        <taxon>Magnoliopsida</taxon>
        <taxon>eudicotyledons</taxon>
        <taxon>Gunneridae</taxon>
        <taxon>Pentapetalae</taxon>
        <taxon>rosids</taxon>
        <taxon>malvids</taxon>
        <taxon>Brassicales</taxon>
        <taxon>Brassicaceae</taxon>
        <taxon>Brassiceae</taxon>
        <taxon>Brassica</taxon>
    </lineage>
</organism>
<keyword evidence="1" id="KW-0732">Signal</keyword>
<dbReference type="InterPro" id="IPR036241">
    <property type="entry name" value="NSFL1C_SEP_dom_sf"/>
</dbReference>
<protein>
    <recommendedName>
        <fullName evidence="4">SEP domain-containing protein</fullName>
    </recommendedName>
</protein>
<feature type="transmembrane region" description="Helical" evidence="3">
    <location>
        <begin position="466"/>
        <end position="486"/>
    </location>
</feature>
<reference evidence="5" key="1">
    <citation type="submission" date="2019-12" db="EMBL/GenBank/DDBJ databases">
        <title>Genome sequencing and annotation of Brassica cretica.</title>
        <authorList>
            <person name="Studholme D.J."/>
            <person name="Sarris P.F."/>
        </authorList>
    </citation>
    <scope>NUCLEOTIDE SEQUENCE</scope>
    <source>
        <strain evidence="5">PFS-001/15</strain>
        <tissue evidence="5">Leaf</tissue>
    </source>
</reference>
<feature type="compositionally biased region" description="Low complexity" evidence="2">
    <location>
        <begin position="320"/>
        <end position="338"/>
    </location>
</feature>
<feature type="region of interest" description="Disordered" evidence="2">
    <location>
        <begin position="660"/>
        <end position="688"/>
    </location>
</feature>
<evidence type="ECO:0000313" key="5">
    <source>
        <dbReference type="EMBL" id="KAF2567731.1"/>
    </source>
</evidence>
<dbReference type="SMART" id="SM00553">
    <property type="entry name" value="SEP"/>
    <property type="match status" value="1"/>
</dbReference>
<dbReference type="InterPro" id="IPR029411">
    <property type="entry name" value="RG-lyase_III"/>
</dbReference>
<feature type="compositionally biased region" description="Basic and acidic residues" evidence="2">
    <location>
        <begin position="253"/>
        <end position="264"/>
    </location>
</feature>
<comment type="caution">
    <text evidence="5">The sequence shown here is derived from an EMBL/GenBank/DDBJ whole genome shotgun (WGS) entry which is preliminary data.</text>
</comment>
<dbReference type="CDD" id="cd10316">
    <property type="entry name" value="RGL4_M"/>
    <property type="match status" value="1"/>
</dbReference>
<dbReference type="CDD" id="cd14273">
    <property type="entry name" value="UBA_TAP-C_like"/>
    <property type="match status" value="1"/>
</dbReference>
<dbReference type="Gene3D" id="3.30.420.210">
    <property type="entry name" value="SEP domain"/>
    <property type="match status" value="1"/>
</dbReference>
<evidence type="ECO:0000259" key="4">
    <source>
        <dbReference type="PROSITE" id="PS51399"/>
    </source>
</evidence>
<evidence type="ECO:0000313" key="6">
    <source>
        <dbReference type="Proteomes" id="UP000712281"/>
    </source>
</evidence>
<dbReference type="Gene3D" id="2.60.40.1120">
    <property type="entry name" value="Carboxypeptidase-like, regulatory domain"/>
    <property type="match status" value="1"/>
</dbReference>
<evidence type="ECO:0000256" key="3">
    <source>
        <dbReference type="SAM" id="Phobius"/>
    </source>
</evidence>
<dbReference type="Pfam" id="PF14555">
    <property type="entry name" value="UBA_4"/>
    <property type="match status" value="1"/>
</dbReference>
<dbReference type="InterPro" id="IPR012989">
    <property type="entry name" value="SEP_domain"/>
</dbReference>
<dbReference type="InterPro" id="IPR013784">
    <property type="entry name" value="Carb-bd-like_fold"/>
</dbReference>
<proteinExistence type="predicted"/>
<evidence type="ECO:0000256" key="1">
    <source>
        <dbReference type="ARBA" id="ARBA00022729"/>
    </source>
</evidence>
<dbReference type="InterPro" id="IPR029413">
    <property type="entry name" value="RG-lyase_II"/>
</dbReference>
<dbReference type="SUPFAM" id="SSF49452">
    <property type="entry name" value="Starch-binding domain-like"/>
    <property type="match status" value="1"/>
</dbReference>
<feature type="compositionally biased region" description="Low complexity" evidence="2">
    <location>
        <begin position="664"/>
        <end position="678"/>
    </location>
</feature>
<dbReference type="PANTHER" id="PTHR15678">
    <property type="entry name" value="ANTIGEN MLAA-22-RELATED"/>
    <property type="match status" value="1"/>
</dbReference>
<dbReference type="InterPro" id="IPR045167">
    <property type="entry name" value="Hobbit"/>
</dbReference>
<evidence type="ECO:0000256" key="2">
    <source>
        <dbReference type="SAM" id="MobiDB-lite"/>
    </source>
</evidence>
<dbReference type="PROSITE" id="PS51399">
    <property type="entry name" value="SEP"/>
    <property type="match status" value="1"/>
</dbReference>
<gene>
    <name evidence="5" type="ORF">F2Q68_00027228</name>
</gene>
<feature type="compositionally biased region" description="Acidic residues" evidence="2">
    <location>
        <begin position="346"/>
        <end position="362"/>
    </location>
</feature>
<feature type="non-terminal residue" evidence="5">
    <location>
        <position position="1"/>
    </location>
</feature>
<accession>A0A8S9ID10</accession>
<dbReference type="InterPro" id="IPR008979">
    <property type="entry name" value="Galactose-bd-like_sf"/>
</dbReference>
<dbReference type="PANTHER" id="PTHR15678:SF8">
    <property type="entry name" value="PROTEIN KINKY POLLEN"/>
    <property type="match status" value="1"/>
</dbReference>
<feature type="region of interest" description="Disordered" evidence="2">
    <location>
        <begin position="320"/>
        <end position="364"/>
    </location>
</feature>
<dbReference type="Pfam" id="PF14683">
    <property type="entry name" value="CBM-like"/>
    <property type="match status" value="1"/>
</dbReference>
<dbReference type="AlphaFoldDB" id="A0A8S9ID10"/>
<keyword evidence="3" id="KW-1133">Transmembrane helix</keyword>
<dbReference type="EMBL" id="QGKW02001911">
    <property type="protein sequence ID" value="KAF2567731.1"/>
    <property type="molecule type" value="Genomic_DNA"/>
</dbReference>
<keyword evidence="3" id="KW-0812">Transmembrane</keyword>
<keyword evidence="3" id="KW-0472">Membrane</keyword>
<dbReference type="Proteomes" id="UP000712281">
    <property type="component" value="Unassembled WGS sequence"/>
</dbReference>
<feature type="region of interest" description="Disordered" evidence="2">
    <location>
        <begin position="244"/>
        <end position="264"/>
    </location>
</feature>
<feature type="region of interest" description="Disordered" evidence="2">
    <location>
        <begin position="809"/>
        <end position="840"/>
    </location>
</feature>
<feature type="compositionally biased region" description="Basic and acidic residues" evidence="2">
    <location>
        <begin position="722"/>
        <end position="744"/>
    </location>
</feature>
<dbReference type="SUPFAM" id="SSF49785">
    <property type="entry name" value="Galactose-binding domain-like"/>
    <property type="match status" value="1"/>
</dbReference>
<dbReference type="Gene3D" id="1.10.8.10">
    <property type="entry name" value="DNA helicase RuvA subunit, C-terminal domain"/>
    <property type="match status" value="1"/>
</dbReference>
<dbReference type="GO" id="GO:0030246">
    <property type="term" value="F:carbohydrate binding"/>
    <property type="evidence" value="ECO:0007669"/>
    <property type="project" value="InterPro"/>
</dbReference>
<dbReference type="Pfam" id="PF08059">
    <property type="entry name" value="SEP"/>
    <property type="match status" value="1"/>
</dbReference>
<dbReference type="Pfam" id="PF10344">
    <property type="entry name" value="Hobbit"/>
    <property type="match status" value="1"/>
</dbReference>
<dbReference type="Pfam" id="PF14686">
    <property type="entry name" value="fn3_3"/>
    <property type="match status" value="1"/>
</dbReference>